<name>D1PJF1_9FIRM</name>
<reference evidence="2" key="1">
    <citation type="submission" date="2009-12" db="EMBL/GenBank/DDBJ databases">
        <authorList>
            <person name="Weinstock G."/>
            <person name="Sodergren E."/>
            <person name="Clifton S."/>
            <person name="Fulton L."/>
            <person name="Fulton B."/>
            <person name="Courtney L."/>
            <person name="Fronick C."/>
            <person name="Harrison M."/>
            <person name="Strong C."/>
            <person name="Farmer C."/>
            <person name="Delahaunty K."/>
            <person name="Markovic C."/>
            <person name="Hall O."/>
            <person name="Minx P."/>
            <person name="Tomlinson C."/>
            <person name="Mitreva M."/>
            <person name="Nelson J."/>
            <person name="Hou S."/>
            <person name="Wollam A."/>
            <person name="Pepin K.H."/>
            <person name="Johnson M."/>
            <person name="Bhonagiri V."/>
            <person name="Nash W.E."/>
            <person name="Warren W."/>
            <person name="Chinwalla A."/>
            <person name="Mardis E.R."/>
            <person name="Wilson R.K."/>
        </authorList>
    </citation>
    <scope>NUCLEOTIDE SEQUENCE [LARGE SCALE GENOMIC DNA]</scope>
    <source>
        <strain evidence="2">DSM 15176</strain>
    </source>
</reference>
<dbReference type="eggNOG" id="ENOG503465X">
    <property type="taxonomic scope" value="Bacteria"/>
</dbReference>
<feature type="signal peptide" evidence="1">
    <location>
        <begin position="1"/>
        <end position="23"/>
    </location>
</feature>
<keyword evidence="1" id="KW-0732">Signal</keyword>
<dbReference type="HOGENOM" id="CLU_1401817_0_0_9"/>
<evidence type="ECO:0000256" key="1">
    <source>
        <dbReference type="SAM" id="SignalP"/>
    </source>
</evidence>
<dbReference type="EMBL" id="ACBY02000013">
    <property type="protein sequence ID" value="EFB77311.1"/>
    <property type="molecule type" value="Genomic_DNA"/>
</dbReference>
<protein>
    <submittedName>
        <fullName evidence="2">Uncharacterized protein</fullName>
    </submittedName>
</protein>
<dbReference type="OrthoDB" id="9864547at2"/>
<dbReference type="RefSeq" id="WP_007045909.1">
    <property type="nucleotide sequence ID" value="NZ_GG704769.1"/>
</dbReference>
<sequence length="194" mass="20909">MKKILSLLTVFALIFSISIPAFAADFNEAQTGQSFEISLEEALSLANPADITVQNGITSIPVTLNIDEEVYTEIIIRVDNLSRSSAKSFSMEGWFRLTSNKEIVSVYGLEGTFEYTGSKASPTGSSGYHNSAATGWSGSYNLNDEENDDGSAAIIGNYTLKKDGKYNNSASCKAKCTKNGTITFSGNYDESTII</sequence>
<comment type="caution">
    <text evidence="2">The sequence shown here is derived from an EMBL/GenBank/DDBJ whole genome shotgun (WGS) entry which is preliminary data.</text>
</comment>
<evidence type="ECO:0000313" key="3">
    <source>
        <dbReference type="Proteomes" id="UP000003438"/>
    </source>
</evidence>
<proteinExistence type="predicted"/>
<dbReference type="Proteomes" id="UP000003438">
    <property type="component" value="Unassembled WGS sequence"/>
</dbReference>
<feature type="chain" id="PRO_5003026420" evidence="1">
    <location>
        <begin position="24"/>
        <end position="194"/>
    </location>
</feature>
<dbReference type="AlphaFoldDB" id="D1PJF1"/>
<evidence type="ECO:0000313" key="2">
    <source>
        <dbReference type="EMBL" id="EFB77311.1"/>
    </source>
</evidence>
<keyword evidence="3" id="KW-1185">Reference proteome</keyword>
<accession>D1PJF1</accession>
<gene>
    <name evidence="2" type="ORF">SUBVAR_04472</name>
</gene>
<organism evidence="2 3">
    <name type="scientific">Subdoligranulum variabile DSM 15176</name>
    <dbReference type="NCBI Taxonomy" id="411471"/>
    <lineage>
        <taxon>Bacteria</taxon>
        <taxon>Bacillati</taxon>
        <taxon>Bacillota</taxon>
        <taxon>Clostridia</taxon>
        <taxon>Eubacteriales</taxon>
        <taxon>Oscillospiraceae</taxon>
        <taxon>Subdoligranulum</taxon>
    </lineage>
</organism>